<dbReference type="InterPro" id="IPR053023">
    <property type="entry name" value="FLAP_modulator"/>
</dbReference>
<comment type="caution">
    <text evidence="1">The sequence shown here is derived from an EMBL/GenBank/DDBJ whole genome shotgun (WGS) entry which is preliminary data.</text>
</comment>
<gene>
    <name evidence="1" type="ORF">PIB30_005152</name>
</gene>
<protein>
    <submittedName>
        <fullName evidence="1">Uncharacterized protein</fullName>
    </submittedName>
</protein>
<dbReference type="Pfam" id="PF07466">
    <property type="entry name" value="DUF1517"/>
    <property type="match status" value="1"/>
</dbReference>
<dbReference type="PANTHER" id="PTHR33975">
    <property type="entry name" value="MYELIN-ASSOCIATED OLIGODENDROCYTE BASIC PROTEIN"/>
    <property type="match status" value="1"/>
</dbReference>
<dbReference type="EMBL" id="JASCZI010030218">
    <property type="protein sequence ID" value="MED6118680.1"/>
    <property type="molecule type" value="Genomic_DNA"/>
</dbReference>
<dbReference type="InterPro" id="IPR010903">
    <property type="entry name" value="DUF1517"/>
</dbReference>
<proteinExistence type="predicted"/>
<sequence length="102" mass="11445">MDEKRGEKPEEEKFLLINGFGNEYIVITILVAARGIHKLPSINGAEDLKTTLGKLRSIPSSNLFAGEVLWTPQKDDETLSEDELIEDYPQLAKAIGNFKKKE</sequence>
<dbReference type="Proteomes" id="UP001341840">
    <property type="component" value="Unassembled WGS sequence"/>
</dbReference>
<evidence type="ECO:0000313" key="1">
    <source>
        <dbReference type="EMBL" id="MED6118680.1"/>
    </source>
</evidence>
<accession>A0ABU6R511</accession>
<keyword evidence="2" id="KW-1185">Reference proteome</keyword>
<reference evidence="1 2" key="1">
    <citation type="journal article" date="2023" name="Plants (Basel)">
        <title>Bridging the Gap: Combining Genomics and Transcriptomics Approaches to Understand Stylosanthes scabra, an Orphan Legume from the Brazilian Caatinga.</title>
        <authorList>
            <person name="Ferreira-Neto J.R.C."/>
            <person name="da Silva M.D."/>
            <person name="Binneck E."/>
            <person name="de Melo N.F."/>
            <person name="da Silva R.H."/>
            <person name="de Melo A.L.T.M."/>
            <person name="Pandolfi V."/>
            <person name="Bustamante F.O."/>
            <person name="Brasileiro-Vidal A.C."/>
            <person name="Benko-Iseppon A.M."/>
        </authorList>
    </citation>
    <scope>NUCLEOTIDE SEQUENCE [LARGE SCALE GENOMIC DNA]</scope>
    <source>
        <tissue evidence="1">Leaves</tissue>
    </source>
</reference>
<evidence type="ECO:0000313" key="2">
    <source>
        <dbReference type="Proteomes" id="UP001341840"/>
    </source>
</evidence>
<name>A0ABU6R511_9FABA</name>
<organism evidence="1 2">
    <name type="scientific">Stylosanthes scabra</name>
    <dbReference type="NCBI Taxonomy" id="79078"/>
    <lineage>
        <taxon>Eukaryota</taxon>
        <taxon>Viridiplantae</taxon>
        <taxon>Streptophyta</taxon>
        <taxon>Embryophyta</taxon>
        <taxon>Tracheophyta</taxon>
        <taxon>Spermatophyta</taxon>
        <taxon>Magnoliopsida</taxon>
        <taxon>eudicotyledons</taxon>
        <taxon>Gunneridae</taxon>
        <taxon>Pentapetalae</taxon>
        <taxon>rosids</taxon>
        <taxon>fabids</taxon>
        <taxon>Fabales</taxon>
        <taxon>Fabaceae</taxon>
        <taxon>Papilionoideae</taxon>
        <taxon>50 kb inversion clade</taxon>
        <taxon>dalbergioids sensu lato</taxon>
        <taxon>Dalbergieae</taxon>
        <taxon>Pterocarpus clade</taxon>
        <taxon>Stylosanthes</taxon>
    </lineage>
</organism>
<dbReference type="PANTHER" id="PTHR33975:SF5">
    <property type="entry name" value="PROTEIN, PUTATIVE-RELATED"/>
    <property type="match status" value="1"/>
</dbReference>